<feature type="transmembrane region" description="Helical" evidence="1">
    <location>
        <begin position="68"/>
        <end position="89"/>
    </location>
</feature>
<dbReference type="Proteomes" id="UP000887116">
    <property type="component" value="Unassembled WGS sequence"/>
</dbReference>
<dbReference type="EMBL" id="BMAO01020705">
    <property type="protein sequence ID" value="GFQ69275.1"/>
    <property type="molecule type" value="Genomic_DNA"/>
</dbReference>
<evidence type="ECO:0000256" key="1">
    <source>
        <dbReference type="SAM" id="Phobius"/>
    </source>
</evidence>
<dbReference type="AlphaFoldDB" id="A0A8X6K9C0"/>
<protein>
    <submittedName>
        <fullName evidence="2">Uncharacterized protein</fullName>
    </submittedName>
</protein>
<evidence type="ECO:0000313" key="2">
    <source>
        <dbReference type="EMBL" id="GFQ69275.1"/>
    </source>
</evidence>
<reference evidence="2" key="1">
    <citation type="submission" date="2020-07" db="EMBL/GenBank/DDBJ databases">
        <title>Multicomponent nature underlies the extraordinary mechanical properties of spider dragline silk.</title>
        <authorList>
            <person name="Kono N."/>
            <person name="Nakamura H."/>
            <person name="Mori M."/>
            <person name="Yoshida Y."/>
            <person name="Ohtoshi R."/>
            <person name="Malay A.D."/>
            <person name="Moran D.A.P."/>
            <person name="Tomita M."/>
            <person name="Numata K."/>
            <person name="Arakawa K."/>
        </authorList>
    </citation>
    <scope>NUCLEOTIDE SEQUENCE</scope>
</reference>
<comment type="caution">
    <text evidence="2">The sequence shown here is derived from an EMBL/GenBank/DDBJ whole genome shotgun (WGS) entry which is preliminary data.</text>
</comment>
<name>A0A8X6K9C0_TRICU</name>
<keyword evidence="3" id="KW-1185">Reference proteome</keyword>
<organism evidence="2 3">
    <name type="scientific">Trichonephila clavata</name>
    <name type="common">Joro spider</name>
    <name type="synonym">Nephila clavata</name>
    <dbReference type="NCBI Taxonomy" id="2740835"/>
    <lineage>
        <taxon>Eukaryota</taxon>
        <taxon>Metazoa</taxon>
        <taxon>Ecdysozoa</taxon>
        <taxon>Arthropoda</taxon>
        <taxon>Chelicerata</taxon>
        <taxon>Arachnida</taxon>
        <taxon>Araneae</taxon>
        <taxon>Araneomorphae</taxon>
        <taxon>Entelegynae</taxon>
        <taxon>Araneoidea</taxon>
        <taxon>Nephilidae</taxon>
        <taxon>Trichonephila</taxon>
    </lineage>
</organism>
<dbReference type="OrthoDB" id="6437620at2759"/>
<keyword evidence="1" id="KW-1133">Transmembrane helix</keyword>
<sequence>MRKSSSFAYGSHDLSNSNNFLPGTRINSLAITVPNARQTFISNSCYHSSCERCSLSSPLPKQPPPVQFTVYVEAVLLLVMGIVIVRFTWEMRYTSKPVCASPMNTSSPCFEAESENFFPFSGKHRRFGF</sequence>
<keyword evidence="1" id="KW-0812">Transmembrane</keyword>
<proteinExistence type="predicted"/>
<gene>
    <name evidence="2" type="ORF">TNCT_377021</name>
</gene>
<evidence type="ECO:0000313" key="3">
    <source>
        <dbReference type="Proteomes" id="UP000887116"/>
    </source>
</evidence>
<accession>A0A8X6K9C0</accession>
<keyword evidence="1" id="KW-0472">Membrane</keyword>